<feature type="binding site" evidence="11">
    <location>
        <position position="256"/>
    </location>
    <ligand>
        <name>S-adenosyl-L-methionine</name>
        <dbReference type="ChEBI" id="CHEBI:59789"/>
    </ligand>
</feature>
<reference evidence="15 16" key="1">
    <citation type="submission" date="2011-02" db="EMBL/GenBank/DDBJ databases">
        <title>The Genome Sequence of Sphaeroforma arctica JP610.</title>
        <authorList>
            <consortium name="The Broad Institute Genome Sequencing Platform"/>
            <person name="Russ C."/>
            <person name="Cuomo C."/>
            <person name="Young S.K."/>
            <person name="Zeng Q."/>
            <person name="Gargeya S."/>
            <person name="Alvarado L."/>
            <person name="Berlin A."/>
            <person name="Chapman S.B."/>
            <person name="Chen Z."/>
            <person name="Freedman E."/>
            <person name="Gellesch M."/>
            <person name="Goldberg J."/>
            <person name="Griggs A."/>
            <person name="Gujja S."/>
            <person name="Heilman E."/>
            <person name="Heiman D."/>
            <person name="Howarth C."/>
            <person name="Mehta T."/>
            <person name="Neiman D."/>
            <person name="Pearson M."/>
            <person name="Roberts A."/>
            <person name="Saif S."/>
            <person name="Shea T."/>
            <person name="Shenoy N."/>
            <person name="Sisk P."/>
            <person name="Stolte C."/>
            <person name="Sykes S."/>
            <person name="White J."/>
            <person name="Yandava C."/>
            <person name="Burger G."/>
            <person name="Gray M.W."/>
            <person name="Holland P.W.H."/>
            <person name="King N."/>
            <person name="Lang F.B.F."/>
            <person name="Roger A.J."/>
            <person name="Ruiz-Trillo I."/>
            <person name="Haas B."/>
            <person name="Nusbaum C."/>
            <person name="Birren B."/>
        </authorList>
    </citation>
    <scope>NUCLEOTIDE SEQUENCE [LARGE SCALE GENOMIC DNA]</scope>
    <source>
        <strain evidence="15 16">JP610</strain>
    </source>
</reference>
<keyword evidence="3 10" id="KW-0507">mRNA processing</keyword>
<keyword evidence="2 10" id="KW-0489">Methyltransferase</keyword>
<dbReference type="Gene3D" id="3.40.50.150">
    <property type="entry name" value="Vaccinia Virus protein VP39"/>
    <property type="match status" value="1"/>
</dbReference>
<keyword evidence="8 10" id="KW-0539">Nucleus</keyword>
<feature type="site" description="mRNA cap binding" evidence="12">
    <location>
        <position position="311"/>
    </location>
</feature>
<feature type="compositionally biased region" description="Low complexity" evidence="13">
    <location>
        <begin position="23"/>
        <end position="35"/>
    </location>
</feature>
<name>A0A0L0G1I3_9EUKA</name>
<keyword evidence="6 10" id="KW-0694">RNA-binding</keyword>
<feature type="binding site" evidence="11">
    <location>
        <position position="285"/>
    </location>
    <ligand>
        <name>S-adenosyl-L-methionine</name>
        <dbReference type="ChEBI" id="CHEBI:59789"/>
    </ligand>
</feature>
<feature type="binding site" evidence="11">
    <location>
        <position position="216"/>
    </location>
    <ligand>
        <name>S-adenosyl-L-methionine</name>
        <dbReference type="ChEBI" id="CHEBI:59789"/>
    </ligand>
</feature>
<dbReference type="PANTHER" id="PTHR12189">
    <property type="entry name" value="MRNA GUANINE-7- METHYLTRANSFERASE"/>
    <property type="match status" value="1"/>
</dbReference>
<evidence type="ECO:0000256" key="6">
    <source>
        <dbReference type="ARBA" id="ARBA00022884"/>
    </source>
</evidence>
<comment type="similarity">
    <text evidence="10">Belongs to the class I-like SAM-binding methyltransferase superfamily. mRNA cap 0 methyltransferase family.</text>
</comment>
<dbReference type="Proteomes" id="UP000054560">
    <property type="component" value="Unassembled WGS sequence"/>
</dbReference>
<feature type="binding site" evidence="12">
    <location>
        <begin position="212"/>
        <end position="213"/>
    </location>
    <ligand>
        <name>mRNA</name>
        <dbReference type="ChEBI" id="CHEBI:33699"/>
    </ligand>
</feature>
<dbReference type="PANTHER" id="PTHR12189:SF2">
    <property type="entry name" value="MRNA CAP GUANINE-N7 METHYLTRANSFERASE"/>
    <property type="match status" value="1"/>
</dbReference>
<feature type="binding site" evidence="11">
    <location>
        <position position="234"/>
    </location>
    <ligand>
        <name>S-adenosyl-L-methionine</name>
        <dbReference type="ChEBI" id="CHEBI:59789"/>
    </ligand>
</feature>
<dbReference type="EC" id="2.1.1.56" evidence="10"/>
<evidence type="ECO:0000313" key="16">
    <source>
        <dbReference type="Proteomes" id="UP000054560"/>
    </source>
</evidence>
<dbReference type="EMBL" id="KQ241964">
    <property type="protein sequence ID" value="KNC82053.1"/>
    <property type="molecule type" value="Genomic_DNA"/>
</dbReference>
<feature type="binding site" evidence="11">
    <location>
        <position position="307"/>
    </location>
    <ligand>
        <name>S-adenosyl-L-methionine</name>
        <dbReference type="ChEBI" id="CHEBI:59789"/>
    </ligand>
</feature>
<dbReference type="Pfam" id="PF03291">
    <property type="entry name" value="mRNA_G-N7_MeTrfase"/>
    <property type="match status" value="1"/>
</dbReference>
<evidence type="ECO:0000256" key="13">
    <source>
        <dbReference type="SAM" id="MobiDB-lite"/>
    </source>
</evidence>
<dbReference type="STRING" id="667725.A0A0L0G1I3"/>
<evidence type="ECO:0000256" key="7">
    <source>
        <dbReference type="ARBA" id="ARBA00023042"/>
    </source>
</evidence>
<feature type="site" description="mRNA cap binding" evidence="12">
    <location>
        <position position="237"/>
    </location>
</feature>
<dbReference type="InterPro" id="IPR004971">
    <property type="entry name" value="mRNA_G-N7_MeTrfase_dom"/>
</dbReference>
<evidence type="ECO:0000256" key="4">
    <source>
        <dbReference type="ARBA" id="ARBA00022679"/>
    </source>
</evidence>
<dbReference type="InterPro" id="IPR016899">
    <property type="entry name" value="mRNA_G-N7_MeTrfase_euk"/>
</dbReference>
<dbReference type="eggNOG" id="KOG1975">
    <property type="taxonomic scope" value="Eukaryota"/>
</dbReference>
<dbReference type="GO" id="GO:0005634">
    <property type="term" value="C:nucleus"/>
    <property type="evidence" value="ECO:0007669"/>
    <property type="project" value="UniProtKB-SubCell"/>
</dbReference>
<feature type="binding site" evidence="11">
    <location>
        <position position="312"/>
    </location>
    <ligand>
        <name>S-adenosyl-L-methionine</name>
        <dbReference type="ChEBI" id="CHEBI:59789"/>
    </ligand>
</feature>
<accession>A0A0L0G1I3</accession>
<proteinExistence type="inferred from homology"/>
<keyword evidence="4 10" id="KW-0808">Transferase</keyword>
<feature type="domain" description="MRNA cap 0 methyltransferase" evidence="14">
    <location>
        <begin position="203"/>
        <end position="469"/>
    </location>
</feature>
<protein>
    <recommendedName>
        <fullName evidence="10">mRNA cap guanine-N(7) methyltransferase</fullName>
        <ecNumber evidence="10">2.1.1.56</ecNumber>
    </recommendedName>
    <alternativeName>
        <fullName evidence="10">mRNA (guanine-N(7))-methyltransferase</fullName>
    </alternativeName>
    <alternativeName>
        <fullName evidence="10">mRNA cap methyltransferase</fullName>
    </alternativeName>
</protein>
<gene>
    <name evidence="15" type="ORF">SARC_05647</name>
</gene>
<evidence type="ECO:0000256" key="5">
    <source>
        <dbReference type="ARBA" id="ARBA00022691"/>
    </source>
</evidence>
<keyword evidence="7 10" id="KW-0506">mRNA capping</keyword>
<feature type="site" description="mRNA cap binding" evidence="12">
    <location>
        <position position="243"/>
    </location>
</feature>
<evidence type="ECO:0000256" key="2">
    <source>
        <dbReference type="ARBA" id="ARBA00022603"/>
    </source>
</evidence>
<comment type="subcellular location">
    <subcellularLocation>
        <location evidence="1 10">Nucleus</location>
    </subcellularLocation>
</comment>
<evidence type="ECO:0000256" key="10">
    <source>
        <dbReference type="PIRNR" id="PIRNR028762"/>
    </source>
</evidence>
<dbReference type="GeneID" id="25906151"/>
<organism evidence="15 16">
    <name type="scientific">Sphaeroforma arctica JP610</name>
    <dbReference type="NCBI Taxonomy" id="667725"/>
    <lineage>
        <taxon>Eukaryota</taxon>
        <taxon>Ichthyosporea</taxon>
        <taxon>Ichthyophonida</taxon>
        <taxon>Sphaeroforma</taxon>
    </lineage>
</organism>
<feature type="compositionally biased region" description="Basic and acidic residues" evidence="13">
    <location>
        <begin position="112"/>
        <end position="139"/>
    </location>
</feature>
<evidence type="ECO:0000256" key="12">
    <source>
        <dbReference type="PIRSR" id="PIRSR028762-2"/>
    </source>
</evidence>
<evidence type="ECO:0000313" key="15">
    <source>
        <dbReference type="EMBL" id="KNC82053.1"/>
    </source>
</evidence>
<keyword evidence="16" id="KW-1185">Reference proteome</keyword>
<evidence type="ECO:0000256" key="3">
    <source>
        <dbReference type="ARBA" id="ARBA00022664"/>
    </source>
</evidence>
<dbReference type="RefSeq" id="XP_014155955.1">
    <property type="nucleotide sequence ID" value="XM_014300480.1"/>
</dbReference>
<dbReference type="SUPFAM" id="SSF53335">
    <property type="entry name" value="S-adenosyl-L-methionine-dependent methyltransferases"/>
    <property type="match status" value="1"/>
</dbReference>
<dbReference type="CDD" id="cd02440">
    <property type="entry name" value="AdoMet_MTases"/>
    <property type="match status" value="1"/>
</dbReference>
<evidence type="ECO:0000256" key="1">
    <source>
        <dbReference type="ARBA" id="ARBA00004123"/>
    </source>
</evidence>
<feature type="site" description="mRNA cap binding" evidence="12">
    <location>
        <position position="461"/>
    </location>
</feature>
<dbReference type="PIRSF" id="PIRSF028762">
    <property type="entry name" value="ABD1"/>
    <property type="match status" value="1"/>
</dbReference>
<dbReference type="AlphaFoldDB" id="A0A0L0G1I3"/>
<keyword evidence="5 10" id="KW-0949">S-adenosyl-L-methionine</keyword>
<feature type="region of interest" description="Disordered" evidence="13">
    <location>
        <begin position="1"/>
        <end position="174"/>
    </location>
</feature>
<dbReference type="PROSITE" id="PS51562">
    <property type="entry name" value="RNA_CAP0_MT"/>
    <property type="match status" value="1"/>
</dbReference>
<dbReference type="InterPro" id="IPR029063">
    <property type="entry name" value="SAM-dependent_MTases_sf"/>
</dbReference>
<dbReference type="GO" id="GO:0004482">
    <property type="term" value="F:mRNA 5'-cap (guanine-N7-)-methyltransferase activity"/>
    <property type="evidence" value="ECO:0007669"/>
    <property type="project" value="UniProtKB-EC"/>
</dbReference>
<comment type="catalytic activity">
    <reaction evidence="9">
        <text>a 5'-end (5'-triphosphoguanosine)-ribonucleoside in mRNA + S-adenosyl-L-methionine = a 5'-end (N(7)-methyl 5'-triphosphoguanosine)-ribonucleoside in mRNA + S-adenosyl-L-homocysteine</text>
        <dbReference type="Rhea" id="RHEA:67008"/>
        <dbReference type="Rhea" id="RHEA-COMP:17166"/>
        <dbReference type="Rhea" id="RHEA-COMP:17167"/>
        <dbReference type="ChEBI" id="CHEBI:57856"/>
        <dbReference type="ChEBI" id="CHEBI:59789"/>
        <dbReference type="ChEBI" id="CHEBI:156461"/>
        <dbReference type="ChEBI" id="CHEBI:167617"/>
        <dbReference type="EC" id="2.1.1.56"/>
    </reaction>
</comment>
<feature type="site" description="mRNA cap binding" evidence="12">
    <location>
        <position position="268"/>
    </location>
</feature>
<feature type="compositionally biased region" description="Basic and acidic residues" evidence="13">
    <location>
        <begin position="77"/>
        <end position="88"/>
    </location>
</feature>
<evidence type="ECO:0000256" key="11">
    <source>
        <dbReference type="PIRSR" id="PIRSR028762-1"/>
    </source>
</evidence>
<feature type="site" description="mRNA cap binding" evidence="12">
    <location>
        <position position="396"/>
    </location>
</feature>
<dbReference type="OrthoDB" id="10248867at2759"/>
<dbReference type="InterPro" id="IPR039753">
    <property type="entry name" value="RG7MT1"/>
</dbReference>
<dbReference type="GO" id="GO:0003723">
    <property type="term" value="F:RNA binding"/>
    <property type="evidence" value="ECO:0007669"/>
    <property type="project" value="UniProtKB-KW"/>
</dbReference>
<evidence type="ECO:0000259" key="14">
    <source>
        <dbReference type="PROSITE" id="PS51562"/>
    </source>
</evidence>
<sequence length="471" mass="52785">MSEGEIHGLGLSDSDSDSDGQANNDSVNVGVVSNSDDAKVTSSPEIHNIENVCKVTSSPDIHNNGDVRTSSGDGDNNSDRDAGNRHSSEVSSGNARDKTHSVDRVVSGHYSDGVDRSGRKRQCDEVDDRQTYKKSKYEDGGSGMDRGSSRDRQTQQTTERSHQRVVLSDRSGKRDSTVADLGTVVAQHYNARPDVGVRAREESPIYALKCFNNWLKATMIQKYVRPNMCVLDLCCGKGGDLNKWSKARVGRLVGADIAEVSISHCRQRYSEMRGYKPTAEFHVADCAKLRLRDVYSFKPMFDTVSCQFSFHYAFESEEKAMMMMRNAAECLKPGGVFFGTTTNACLLVKQLRAANGDSFGNDVYNVKFAKDDKKDFPEYGCKYNFSLVDAIDDCPEYLTHPAILTKLAKEHNLELVTYERFHDFFAKYQTDPDAVDRMIRMKVLGRQGTIPRDQWEAIGQYVAFVFRKRMD</sequence>
<evidence type="ECO:0000256" key="9">
    <source>
        <dbReference type="ARBA" id="ARBA00044712"/>
    </source>
</evidence>
<evidence type="ECO:0000256" key="8">
    <source>
        <dbReference type="ARBA" id="ARBA00023242"/>
    </source>
</evidence>